<dbReference type="InterPro" id="IPR009030">
    <property type="entry name" value="Growth_fac_rcpt_cys_sf"/>
</dbReference>
<dbReference type="EnsemblMetazoa" id="AMAM002023-RA">
    <property type="protein sequence ID" value="AMAM002023-PA"/>
    <property type="gene ID" value="AMAM002023"/>
</dbReference>
<dbReference type="InterPro" id="IPR053255">
    <property type="entry name" value="EGF-like_domain"/>
</dbReference>
<dbReference type="SUPFAM" id="SSF57184">
    <property type="entry name" value="Growth factor receptor domain"/>
    <property type="match status" value="1"/>
</dbReference>
<dbReference type="AlphaFoldDB" id="A0A182S8W9"/>
<evidence type="ECO:0000313" key="4">
    <source>
        <dbReference type="Proteomes" id="UP000075901"/>
    </source>
</evidence>
<feature type="domain" description="EGF-like" evidence="2">
    <location>
        <begin position="294"/>
        <end position="332"/>
    </location>
</feature>
<feature type="domain" description="EGF-like" evidence="2">
    <location>
        <begin position="253"/>
        <end position="292"/>
    </location>
</feature>
<feature type="domain" description="EGF-like" evidence="2">
    <location>
        <begin position="551"/>
        <end position="581"/>
    </location>
</feature>
<evidence type="ECO:0000256" key="1">
    <source>
        <dbReference type="SAM" id="MobiDB-lite"/>
    </source>
</evidence>
<dbReference type="PANTHER" id="PTHR24047:SF29">
    <property type="entry name" value="EATER-RELATED"/>
    <property type="match status" value="1"/>
</dbReference>
<dbReference type="VEuPathDB" id="VectorBase:AMAM002023"/>
<accession>A0A182S8W9</accession>
<keyword evidence="4" id="KW-1185">Reference proteome</keyword>
<feature type="domain" description="EGF-like" evidence="2">
    <location>
        <begin position="69"/>
        <end position="106"/>
    </location>
</feature>
<feature type="domain" description="EGF-like" evidence="2">
    <location>
        <begin position="517"/>
        <end position="549"/>
    </location>
</feature>
<feature type="domain" description="EGF-like" evidence="2">
    <location>
        <begin position="219"/>
        <end position="251"/>
    </location>
</feature>
<feature type="domain" description="EGF-like" evidence="2">
    <location>
        <begin position="34"/>
        <end position="67"/>
    </location>
</feature>
<feature type="domain" description="EGF-like" evidence="2">
    <location>
        <begin position="178"/>
        <end position="217"/>
    </location>
</feature>
<reference evidence="3" key="2">
    <citation type="submission" date="2020-05" db="UniProtKB">
        <authorList>
            <consortium name="EnsemblMetazoa"/>
        </authorList>
    </citation>
    <scope>IDENTIFICATION</scope>
    <source>
        <strain evidence="3">maculatus3</strain>
    </source>
</reference>
<feature type="compositionally biased region" description="Acidic residues" evidence="1">
    <location>
        <begin position="599"/>
        <end position="612"/>
    </location>
</feature>
<reference evidence="4" key="1">
    <citation type="submission" date="2013-09" db="EMBL/GenBank/DDBJ databases">
        <title>The Genome Sequence of Anopheles maculatus species B.</title>
        <authorList>
            <consortium name="The Broad Institute Genomics Platform"/>
            <person name="Neafsey D.E."/>
            <person name="Besansky N."/>
            <person name="Howell P."/>
            <person name="Walton C."/>
            <person name="Young S.K."/>
            <person name="Zeng Q."/>
            <person name="Gargeya S."/>
            <person name="Fitzgerald M."/>
            <person name="Haas B."/>
            <person name="Abouelleil A."/>
            <person name="Allen A.W."/>
            <person name="Alvarado L."/>
            <person name="Arachchi H.M."/>
            <person name="Berlin A.M."/>
            <person name="Chapman S.B."/>
            <person name="Gainer-Dewar J."/>
            <person name="Goldberg J."/>
            <person name="Griggs A."/>
            <person name="Gujja S."/>
            <person name="Hansen M."/>
            <person name="Howarth C."/>
            <person name="Imamovic A."/>
            <person name="Ireland A."/>
            <person name="Larimer J."/>
            <person name="McCowan C."/>
            <person name="Murphy C."/>
            <person name="Pearson M."/>
            <person name="Poon T.W."/>
            <person name="Priest M."/>
            <person name="Roberts A."/>
            <person name="Saif S."/>
            <person name="Shea T."/>
            <person name="Sisk P."/>
            <person name="Sykes S."/>
            <person name="Wortman J."/>
            <person name="Nusbaum C."/>
            <person name="Birren B."/>
        </authorList>
    </citation>
    <scope>NUCLEOTIDE SEQUENCE [LARGE SCALE GENOMIC DNA]</scope>
    <source>
        <strain evidence="4">maculatus3</strain>
    </source>
</reference>
<feature type="domain" description="EGF-like" evidence="2">
    <location>
        <begin position="484"/>
        <end position="515"/>
    </location>
</feature>
<dbReference type="Gene3D" id="2.10.25.10">
    <property type="entry name" value="Laminin"/>
    <property type="match status" value="7"/>
</dbReference>
<feature type="domain" description="EGF-like" evidence="2">
    <location>
        <begin position="109"/>
        <end position="142"/>
    </location>
</feature>
<name>A0A182S8W9_9DIPT</name>
<dbReference type="Proteomes" id="UP000075901">
    <property type="component" value="Unassembled WGS sequence"/>
</dbReference>
<organism evidence="3 4">
    <name type="scientific">Anopheles maculatus</name>
    <dbReference type="NCBI Taxonomy" id="74869"/>
    <lineage>
        <taxon>Eukaryota</taxon>
        <taxon>Metazoa</taxon>
        <taxon>Ecdysozoa</taxon>
        <taxon>Arthropoda</taxon>
        <taxon>Hexapoda</taxon>
        <taxon>Insecta</taxon>
        <taxon>Pterygota</taxon>
        <taxon>Neoptera</taxon>
        <taxon>Endopterygota</taxon>
        <taxon>Diptera</taxon>
        <taxon>Nematocera</taxon>
        <taxon>Culicoidea</taxon>
        <taxon>Culicidae</taxon>
        <taxon>Anophelinae</taxon>
        <taxon>Anopheles</taxon>
        <taxon>Anopheles maculatus group</taxon>
    </lineage>
</organism>
<protein>
    <recommendedName>
        <fullName evidence="2">EGF-like domain-containing protein</fullName>
    </recommendedName>
</protein>
<proteinExistence type="predicted"/>
<evidence type="ECO:0000313" key="3">
    <source>
        <dbReference type="EnsemblMetazoa" id="AMAM002023-PA"/>
    </source>
</evidence>
<feature type="domain" description="EGF-like" evidence="2">
    <location>
        <begin position="444"/>
        <end position="482"/>
    </location>
</feature>
<dbReference type="PANTHER" id="PTHR24047">
    <property type="entry name" value="FI01909P-RELATED"/>
    <property type="match status" value="1"/>
</dbReference>
<feature type="domain" description="EGF-like" evidence="2">
    <location>
        <begin position="144"/>
        <end position="176"/>
    </location>
</feature>
<sequence length="676" mass="73028">MDDVLHQIIVNAIRVMLPLQAVTPNSKSSICTPYCKNKCVNAYCIRPNVCQCLAGHRFANNSTSVCEPICEDSLVDCSNGRCTQPNVCECNEGYTLAIRNGRMLCEPVTCREHCVNGYCVEEGRCECHPGYQPSPQFHSICEPMCADGCNNGACIAPNTCVCNAGFVRAPESDRCEASCDPNVVDCYNGVCLGANQCQCVEGYYLRVPMNGGPAECVPVCASGCANGRCLAPNECLCNDGYEYRVESDQCEPVCVPACLNGICIAPNMCQCLEGYAPIEDPESLEESRFECAPYCDPDVVNCTFGICGGPNVCRCFDDFYSTIDQLGRQTCELMPEPVECGKDVIIYEVENASHGCVCDETKDCPKPNCPEVKPPVCNVTCPPSLPPPTPCPKVVCPTVPPTKATTRAPPIVPITCPPIQSCPDVICATMPPPECPTTPTPEPVCDELYVNCAHGDCIDNNVCSCYQGYQLAIGPESIVYCKPVCSGDCTNGICTEPDVCVCLPGYDETLEGQCEPYCEEPCGKGSYCAKPNICECENGLILNEQGNCERTCNPGCVNGECINGRCFCETGTLLRHGHICVEAQDEVEDLFIRSRFAAEDDEEEDEEDDDEQSDRIEPLNCPEGFRPVPATGECVCDSGAVAVDGTCINLSTVDKYSSHYHSPVQDLDCQSCLIAL</sequence>
<feature type="region of interest" description="Disordered" evidence="1">
    <location>
        <begin position="596"/>
        <end position="622"/>
    </location>
</feature>
<evidence type="ECO:0000259" key="2">
    <source>
        <dbReference type="SMART" id="SM00181"/>
    </source>
</evidence>
<dbReference type="SMART" id="SM00181">
    <property type="entry name" value="EGF"/>
    <property type="match status" value="12"/>
</dbReference>
<dbReference type="InterPro" id="IPR000742">
    <property type="entry name" value="EGF"/>
</dbReference>